<evidence type="ECO:0000313" key="3">
    <source>
        <dbReference type="Proteomes" id="UP000001312"/>
    </source>
</evidence>
<keyword evidence="3" id="KW-1185">Reference proteome</keyword>
<feature type="region of interest" description="Disordered" evidence="1">
    <location>
        <begin position="43"/>
        <end position="71"/>
    </location>
</feature>
<dbReference type="HOGENOM" id="CLU_2741566_0_0_1"/>
<reference evidence="3" key="1">
    <citation type="journal article" date="2011" name="PLoS Genet.">
        <title>Genomic analysis of the necrotrophic fungal pathogens Sclerotinia sclerotiorum and Botrytis cinerea.</title>
        <authorList>
            <person name="Amselem J."/>
            <person name="Cuomo C.A."/>
            <person name="van Kan J.A."/>
            <person name="Viaud M."/>
            <person name="Benito E.P."/>
            <person name="Couloux A."/>
            <person name="Coutinho P.M."/>
            <person name="de Vries R.P."/>
            <person name="Dyer P.S."/>
            <person name="Fillinger S."/>
            <person name="Fournier E."/>
            <person name="Gout L."/>
            <person name="Hahn M."/>
            <person name="Kohn L."/>
            <person name="Lapalu N."/>
            <person name="Plummer K.M."/>
            <person name="Pradier J.M."/>
            <person name="Quevillon E."/>
            <person name="Sharon A."/>
            <person name="Simon A."/>
            <person name="ten Have A."/>
            <person name="Tudzynski B."/>
            <person name="Tudzynski P."/>
            <person name="Wincker P."/>
            <person name="Andrew M."/>
            <person name="Anthouard V."/>
            <person name="Beever R.E."/>
            <person name="Beffa R."/>
            <person name="Benoit I."/>
            <person name="Bouzid O."/>
            <person name="Brault B."/>
            <person name="Chen Z."/>
            <person name="Choquer M."/>
            <person name="Collemare J."/>
            <person name="Cotton P."/>
            <person name="Danchin E.G."/>
            <person name="Da Silva C."/>
            <person name="Gautier A."/>
            <person name="Giraud C."/>
            <person name="Giraud T."/>
            <person name="Gonzalez C."/>
            <person name="Grossetete S."/>
            <person name="Guldener U."/>
            <person name="Henrissat B."/>
            <person name="Howlett B.J."/>
            <person name="Kodira C."/>
            <person name="Kretschmer M."/>
            <person name="Lappartient A."/>
            <person name="Leroch M."/>
            <person name="Levis C."/>
            <person name="Mauceli E."/>
            <person name="Neuveglise C."/>
            <person name="Oeser B."/>
            <person name="Pearson M."/>
            <person name="Poulain J."/>
            <person name="Poussereau N."/>
            <person name="Quesneville H."/>
            <person name="Rascle C."/>
            <person name="Schumacher J."/>
            <person name="Segurens B."/>
            <person name="Sexton A."/>
            <person name="Silva E."/>
            <person name="Sirven C."/>
            <person name="Soanes D.M."/>
            <person name="Talbot N.J."/>
            <person name="Templeton M."/>
            <person name="Yandava C."/>
            <person name="Yarden O."/>
            <person name="Zeng Q."/>
            <person name="Rollins J.A."/>
            <person name="Lebrun M.H."/>
            <person name="Dickman M."/>
        </authorList>
    </citation>
    <scope>NUCLEOTIDE SEQUENCE [LARGE SCALE GENOMIC DNA]</scope>
    <source>
        <strain evidence="3">ATCC 18683 / 1980 / Ss-1</strain>
    </source>
</reference>
<dbReference type="EMBL" id="CH476624">
    <property type="protein sequence ID" value="EDO01444.1"/>
    <property type="molecule type" value="Genomic_DNA"/>
</dbReference>
<gene>
    <name evidence="2" type="ORF">SS1G_03919</name>
</gene>
<name>A7EF28_SCLS1</name>
<dbReference type="RefSeq" id="XP_001595829.1">
    <property type="nucleotide sequence ID" value="XM_001595779.1"/>
</dbReference>
<evidence type="ECO:0000313" key="2">
    <source>
        <dbReference type="EMBL" id="EDO01444.1"/>
    </source>
</evidence>
<evidence type="ECO:0000256" key="1">
    <source>
        <dbReference type="SAM" id="MobiDB-lite"/>
    </source>
</evidence>
<dbReference type="KEGG" id="ssl:SS1G_03919"/>
<dbReference type="GeneID" id="5491618"/>
<dbReference type="Proteomes" id="UP000001312">
    <property type="component" value="Unassembled WGS sequence"/>
</dbReference>
<sequence length="71" mass="8169">MCEIRISEDLTKSKKKEKDEKICKRDCGVEVLQQLWFPMQVTDQSNELAEDRREPTIPGVDSHGNSPKHSV</sequence>
<proteinExistence type="predicted"/>
<protein>
    <submittedName>
        <fullName evidence="2">Uncharacterized protein</fullName>
    </submittedName>
</protein>
<organism evidence="2 3">
    <name type="scientific">Sclerotinia sclerotiorum (strain ATCC 18683 / 1980 / Ss-1)</name>
    <name type="common">White mold</name>
    <name type="synonym">Whetzelinia sclerotiorum</name>
    <dbReference type="NCBI Taxonomy" id="665079"/>
    <lineage>
        <taxon>Eukaryota</taxon>
        <taxon>Fungi</taxon>
        <taxon>Dikarya</taxon>
        <taxon>Ascomycota</taxon>
        <taxon>Pezizomycotina</taxon>
        <taxon>Leotiomycetes</taxon>
        <taxon>Helotiales</taxon>
        <taxon>Sclerotiniaceae</taxon>
        <taxon>Sclerotinia</taxon>
    </lineage>
</organism>
<dbReference type="InParanoid" id="A7EF28"/>
<accession>A7EF28</accession>
<dbReference type="AlphaFoldDB" id="A7EF28"/>